<feature type="active site" description="O-(5'-phospho-DNA)-serine intermediate" evidence="4 5">
    <location>
        <position position="9"/>
    </location>
</feature>
<dbReference type="KEGG" id="tper:IWA51_01915"/>
<gene>
    <name evidence="7" type="ORF">IWA51_01915</name>
</gene>
<dbReference type="Pfam" id="PF00239">
    <property type="entry name" value="Resolvase"/>
    <property type="match status" value="1"/>
</dbReference>
<dbReference type="PANTHER" id="PTHR30461">
    <property type="entry name" value="DNA-INVERTASE FROM LAMBDOID PROPHAGE"/>
    <property type="match status" value="1"/>
</dbReference>
<evidence type="ECO:0000256" key="3">
    <source>
        <dbReference type="ARBA" id="ARBA00023172"/>
    </source>
</evidence>
<dbReference type="GO" id="GO:0003677">
    <property type="term" value="F:DNA binding"/>
    <property type="evidence" value="ECO:0007669"/>
    <property type="project" value="UniProtKB-KW"/>
</dbReference>
<dbReference type="PANTHER" id="PTHR30461:SF19">
    <property type="entry name" value="SITE-SPECIFIC RECOMBINASE RESOLVASE FAMILY"/>
    <property type="match status" value="1"/>
</dbReference>
<dbReference type="SMART" id="SM00857">
    <property type="entry name" value="Resolvase"/>
    <property type="match status" value="1"/>
</dbReference>
<keyword evidence="3" id="KW-0233">DNA recombination</keyword>
<dbReference type="InterPro" id="IPR006118">
    <property type="entry name" value="Recombinase_CS"/>
</dbReference>
<evidence type="ECO:0000313" key="7">
    <source>
        <dbReference type="EMBL" id="QQA01398.1"/>
    </source>
</evidence>
<dbReference type="CDD" id="cd03768">
    <property type="entry name" value="SR_ResInv"/>
    <property type="match status" value="1"/>
</dbReference>
<proteinExistence type="predicted"/>
<accession>A0A7T3RE80</accession>
<evidence type="ECO:0000256" key="4">
    <source>
        <dbReference type="PIRSR" id="PIRSR606118-50"/>
    </source>
</evidence>
<dbReference type="InterPro" id="IPR036162">
    <property type="entry name" value="Resolvase-like_N_sf"/>
</dbReference>
<dbReference type="InterPro" id="IPR050639">
    <property type="entry name" value="SSR_resolvase"/>
</dbReference>
<evidence type="ECO:0000256" key="2">
    <source>
        <dbReference type="ARBA" id="ARBA00023125"/>
    </source>
</evidence>
<dbReference type="AlphaFoldDB" id="A0A7T3RE80"/>
<dbReference type="EMBL" id="CP064936">
    <property type="protein sequence ID" value="QQA01398.1"/>
    <property type="molecule type" value="Genomic_DNA"/>
</dbReference>
<dbReference type="NCBIfam" id="NF009949">
    <property type="entry name" value="PRK13413.1"/>
    <property type="match status" value="1"/>
</dbReference>
<dbReference type="InterPro" id="IPR006119">
    <property type="entry name" value="Resolv_N"/>
</dbReference>
<protein>
    <submittedName>
        <fullName evidence="7">Master DNA invertase Mpi family serine-type recombinase</fullName>
    </submittedName>
</protein>
<name>A0A7T3RE80_9SPIR</name>
<dbReference type="RefSeq" id="WP_198442937.1">
    <property type="nucleotide sequence ID" value="NZ_CBCSHE010000012.1"/>
</dbReference>
<evidence type="ECO:0000313" key="8">
    <source>
        <dbReference type="Proteomes" id="UP000595224"/>
    </source>
</evidence>
<feature type="domain" description="Resolvase/invertase-type recombinase catalytic" evidence="6">
    <location>
        <begin position="1"/>
        <end position="142"/>
    </location>
</feature>
<reference evidence="7 8" key="1">
    <citation type="submission" date="2020-11" db="EMBL/GenBank/DDBJ databases">
        <title>Treponema Peruensis nv. sp., first commensal Treponema isolated from human feces.</title>
        <authorList>
            <person name="Belkhou C."/>
            <person name="Raes J."/>
        </authorList>
    </citation>
    <scope>NUCLEOTIDE SEQUENCE [LARGE SCALE GENOMIC DNA]</scope>
    <source>
        <strain evidence="7 8">RCC2812</strain>
    </source>
</reference>
<keyword evidence="8" id="KW-1185">Reference proteome</keyword>
<dbReference type="Gene3D" id="3.40.50.1390">
    <property type="entry name" value="Resolvase, N-terminal catalytic domain"/>
    <property type="match status" value="1"/>
</dbReference>
<dbReference type="PROSITE" id="PS51736">
    <property type="entry name" value="RECOMBINASES_3"/>
    <property type="match status" value="1"/>
</dbReference>
<sequence>MTYGYIRVSTDKQTVENQRFEINEFCNKNNIKIDSWIEETISGTLNPEKRELGSLLLHIKKGDLIICSELSRLGRSLFMIMSILNLIMEKEARIWTIKDNYRLGDDIQSKVLAFAFSLSAEIERNLISQRTREALARKKAEGIKLGRPKGRKNNFHSLDGLEKRINTLYEMGLSTNKIAKLFGISRNSLNSFLKKKSS</sequence>
<evidence type="ECO:0000256" key="5">
    <source>
        <dbReference type="PROSITE-ProRule" id="PRU10137"/>
    </source>
</evidence>
<dbReference type="Gene3D" id="1.10.10.60">
    <property type="entry name" value="Homeodomain-like"/>
    <property type="match status" value="1"/>
</dbReference>
<organism evidence="7 8">
    <name type="scientific">Treponema peruense</name>
    <dbReference type="NCBI Taxonomy" id="2787628"/>
    <lineage>
        <taxon>Bacteria</taxon>
        <taxon>Pseudomonadati</taxon>
        <taxon>Spirochaetota</taxon>
        <taxon>Spirochaetia</taxon>
        <taxon>Spirochaetales</taxon>
        <taxon>Treponemataceae</taxon>
        <taxon>Treponema</taxon>
    </lineage>
</organism>
<dbReference type="GO" id="GO:0000150">
    <property type="term" value="F:DNA strand exchange activity"/>
    <property type="evidence" value="ECO:0007669"/>
    <property type="project" value="InterPro"/>
</dbReference>
<keyword evidence="2" id="KW-0238">DNA-binding</keyword>
<evidence type="ECO:0000259" key="6">
    <source>
        <dbReference type="PROSITE" id="PS51736"/>
    </source>
</evidence>
<dbReference type="SUPFAM" id="SSF53041">
    <property type="entry name" value="Resolvase-like"/>
    <property type="match status" value="1"/>
</dbReference>
<dbReference type="GO" id="GO:0015074">
    <property type="term" value="P:DNA integration"/>
    <property type="evidence" value="ECO:0007669"/>
    <property type="project" value="UniProtKB-KW"/>
</dbReference>
<keyword evidence="1" id="KW-0229">DNA integration</keyword>
<evidence type="ECO:0000256" key="1">
    <source>
        <dbReference type="ARBA" id="ARBA00022908"/>
    </source>
</evidence>
<dbReference type="Proteomes" id="UP000595224">
    <property type="component" value="Chromosome"/>
</dbReference>
<dbReference type="PROSITE" id="PS00397">
    <property type="entry name" value="RECOMBINASES_1"/>
    <property type="match status" value="1"/>
</dbReference>